<feature type="transmembrane region" description="Helical" evidence="9">
    <location>
        <begin position="472"/>
        <end position="491"/>
    </location>
</feature>
<comment type="subcellular location">
    <subcellularLocation>
        <location evidence="1">Endomembrane system</location>
        <topology evidence="1">Multi-pass membrane protein</topology>
    </subcellularLocation>
</comment>
<dbReference type="RefSeq" id="XP_016256604.1">
    <property type="nucleotide sequence ID" value="XM_016413044.1"/>
</dbReference>
<evidence type="ECO:0000256" key="8">
    <source>
        <dbReference type="SAM" id="MobiDB-lite"/>
    </source>
</evidence>
<evidence type="ECO:0000256" key="9">
    <source>
        <dbReference type="SAM" id="Phobius"/>
    </source>
</evidence>
<evidence type="ECO:0000256" key="1">
    <source>
        <dbReference type="ARBA" id="ARBA00004127"/>
    </source>
</evidence>
<keyword evidence="3" id="KW-0813">Transport</keyword>
<dbReference type="Pfam" id="PF06609">
    <property type="entry name" value="TRI12"/>
    <property type="match status" value="1"/>
</dbReference>
<keyword evidence="5 9" id="KW-1133">Transmembrane helix</keyword>
<feature type="transmembrane region" description="Helical" evidence="9">
    <location>
        <begin position="166"/>
        <end position="186"/>
    </location>
</feature>
<comment type="similarity">
    <text evidence="2">Belongs to the major facilitator superfamily.</text>
</comment>
<dbReference type="GO" id="GO:0005886">
    <property type="term" value="C:plasma membrane"/>
    <property type="evidence" value="ECO:0007669"/>
    <property type="project" value="TreeGrafter"/>
</dbReference>
<keyword evidence="6" id="KW-0406">Ion transport</keyword>
<accession>A0A0D2CZD3</accession>
<keyword evidence="12" id="KW-1185">Reference proteome</keyword>
<keyword evidence="4 9" id="KW-0812">Transmembrane</keyword>
<dbReference type="GO" id="GO:0015343">
    <property type="term" value="F:siderophore-iron transmembrane transporter activity"/>
    <property type="evidence" value="ECO:0007669"/>
    <property type="project" value="TreeGrafter"/>
</dbReference>
<evidence type="ECO:0000256" key="10">
    <source>
        <dbReference type="SAM" id="SignalP"/>
    </source>
</evidence>
<dbReference type="Proteomes" id="UP000053342">
    <property type="component" value="Unassembled WGS sequence"/>
</dbReference>
<sequence length="638" mass="68674">MSSEVQCCGQSLILRKLLSVLLLAIPSQPAPSKVSSFTMSSTNGENFGQAKETATVSPSLVAAPDKLSGNADTTGLPTGHKSIGVLRIEAIYNSLTTTSLTAILVCIFLVGYAYGLDATVRNVYTTYATASYQKHSLLATVNVLRTVFAAGAQFTSARLADGFGRVEVIGLAIVFYLVGSIVEATSTGVDSYAAGAVIWQVGMTSLQTMVTVLIGDLTSTRLRLFAVYIPNLHFAITTWVSGNITSTVLKDTTWQWGIGMWCIIITICVAPLVGALLFLDRRAQRISSQRSNAKRLSLVETFWRLDTIGLLLLIAIIALILTPFTIAGGIKTTWKTAHVIAPLVVGFVCIPLFVLWERRAPQPLVRLQDLKDRGVWSPIALSITTNFAYALQGNYLYTLLVIAFSFSVKAATRITSLYLFTSFVVGPFCGLFVYRSRHMKYLVVAGTVLYMVAFGLLIRYRGDSSSSSRSGVIGAEVLLGIGGGMFPYAALSSLQVALKHEQMAIMTGVFLASHSIGHALGASVSGAIWSQVLPSTLEEKLSFQSNATLPRLIYANPFAVAGHYPVGTPIREAINSSYRHVQLLLCVTGLCLCIPLVGFALCFRNPELTAAQTLAKEDDGDDSNLAHSPVDAERPLKI</sequence>
<feature type="transmembrane region" description="Helical" evidence="9">
    <location>
        <begin position="581"/>
        <end position="603"/>
    </location>
</feature>
<feature type="transmembrane region" description="Helical" evidence="9">
    <location>
        <begin position="222"/>
        <end position="242"/>
    </location>
</feature>
<dbReference type="GO" id="GO:0005768">
    <property type="term" value="C:endosome"/>
    <property type="evidence" value="ECO:0007669"/>
    <property type="project" value="TreeGrafter"/>
</dbReference>
<feature type="transmembrane region" description="Helical" evidence="9">
    <location>
        <begin position="336"/>
        <end position="355"/>
    </location>
</feature>
<feature type="transmembrane region" description="Helical" evidence="9">
    <location>
        <begin position="503"/>
        <end position="529"/>
    </location>
</feature>
<dbReference type="OrthoDB" id="4116485at2759"/>
<feature type="region of interest" description="Disordered" evidence="8">
    <location>
        <begin position="618"/>
        <end position="638"/>
    </location>
</feature>
<feature type="transmembrane region" description="Helical" evidence="9">
    <location>
        <begin position="90"/>
        <end position="115"/>
    </location>
</feature>
<dbReference type="HOGENOM" id="CLU_012970_2_1_1"/>
<evidence type="ECO:0000256" key="7">
    <source>
        <dbReference type="ARBA" id="ARBA00023136"/>
    </source>
</evidence>
<evidence type="ECO:0000256" key="3">
    <source>
        <dbReference type="ARBA" id="ARBA00022448"/>
    </source>
</evidence>
<feature type="transmembrane region" description="Helical" evidence="9">
    <location>
        <begin position="192"/>
        <end position="215"/>
    </location>
</feature>
<feature type="transmembrane region" description="Helical" evidence="9">
    <location>
        <begin position="375"/>
        <end position="397"/>
    </location>
</feature>
<dbReference type="Gene3D" id="1.20.1250.20">
    <property type="entry name" value="MFS general substrate transporter like domains"/>
    <property type="match status" value="2"/>
</dbReference>
<reference evidence="11 12" key="1">
    <citation type="submission" date="2015-01" db="EMBL/GenBank/DDBJ databases">
        <title>The Genome Sequence of Exophiala oligosperma CBS72588.</title>
        <authorList>
            <consortium name="The Broad Institute Genomics Platform"/>
            <person name="Cuomo C."/>
            <person name="de Hoog S."/>
            <person name="Gorbushina A."/>
            <person name="Stielow B."/>
            <person name="Teixiera M."/>
            <person name="Abouelleil A."/>
            <person name="Chapman S.B."/>
            <person name="Priest M."/>
            <person name="Young S.K."/>
            <person name="Wortman J."/>
            <person name="Nusbaum C."/>
            <person name="Birren B."/>
        </authorList>
    </citation>
    <scope>NUCLEOTIDE SEQUENCE [LARGE SCALE GENOMIC DNA]</scope>
    <source>
        <strain evidence="11 12">CBS 72588</strain>
    </source>
</reference>
<keyword evidence="10" id="KW-0732">Signal</keyword>
<evidence type="ECO:0000313" key="12">
    <source>
        <dbReference type="Proteomes" id="UP000053342"/>
    </source>
</evidence>
<dbReference type="EMBL" id="KN847360">
    <property type="protein sequence ID" value="KIW36388.1"/>
    <property type="molecule type" value="Genomic_DNA"/>
</dbReference>
<feature type="transmembrane region" description="Helical" evidence="9">
    <location>
        <begin position="441"/>
        <end position="460"/>
    </location>
</feature>
<dbReference type="PANTHER" id="PTHR23501:SF92">
    <property type="entry name" value="GLUTATHIONE EXCHANGER 1-RELATED"/>
    <property type="match status" value="1"/>
</dbReference>
<dbReference type="InterPro" id="IPR010573">
    <property type="entry name" value="MFS_Str1/Tri12-like"/>
</dbReference>
<evidence type="ECO:0000256" key="2">
    <source>
        <dbReference type="ARBA" id="ARBA00008335"/>
    </source>
</evidence>
<dbReference type="PANTHER" id="PTHR23501">
    <property type="entry name" value="MAJOR FACILITATOR SUPERFAMILY"/>
    <property type="match status" value="1"/>
</dbReference>
<evidence type="ECO:0000256" key="6">
    <source>
        <dbReference type="ARBA" id="ARBA00023065"/>
    </source>
</evidence>
<feature type="transmembrane region" description="Helical" evidence="9">
    <location>
        <begin position="254"/>
        <end position="280"/>
    </location>
</feature>
<feature type="transmembrane region" description="Helical" evidence="9">
    <location>
        <begin position="301"/>
        <end position="324"/>
    </location>
</feature>
<evidence type="ECO:0000256" key="4">
    <source>
        <dbReference type="ARBA" id="ARBA00022692"/>
    </source>
</evidence>
<gene>
    <name evidence="11" type="ORF">PV06_11379</name>
</gene>
<name>A0A0D2CZD3_9EURO</name>
<organism evidence="11 12">
    <name type="scientific">Exophiala oligosperma</name>
    <dbReference type="NCBI Taxonomy" id="215243"/>
    <lineage>
        <taxon>Eukaryota</taxon>
        <taxon>Fungi</taxon>
        <taxon>Dikarya</taxon>
        <taxon>Ascomycota</taxon>
        <taxon>Pezizomycotina</taxon>
        <taxon>Eurotiomycetes</taxon>
        <taxon>Chaetothyriomycetidae</taxon>
        <taxon>Chaetothyriales</taxon>
        <taxon>Herpotrichiellaceae</taxon>
        <taxon>Exophiala</taxon>
    </lineage>
</organism>
<feature type="transmembrane region" description="Helical" evidence="9">
    <location>
        <begin position="417"/>
        <end position="434"/>
    </location>
</feature>
<dbReference type="InterPro" id="IPR036259">
    <property type="entry name" value="MFS_trans_sf"/>
</dbReference>
<evidence type="ECO:0000313" key="11">
    <source>
        <dbReference type="EMBL" id="KIW36388.1"/>
    </source>
</evidence>
<dbReference type="FunFam" id="1.20.1250.20:FF:000197">
    <property type="entry name" value="Siderophore iron transporter 1"/>
    <property type="match status" value="1"/>
</dbReference>
<dbReference type="SUPFAM" id="SSF103473">
    <property type="entry name" value="MFS general substrate transporter"/>
    <property type="match status" value="1"/>
</dbReference>
<dbReference type="VEuPathDB" id="FungiDB:PV06_11379"/>
<feature type="chain" id="PRO_5002240186" description="Major facilitator superfamily (MFS) profile domain-containing protein" evidence="10">
    <location>
        <begin position="33"/>
        <end position="638"/>
    </location>
</feature>
<proteinExistence type="inferred from homology"/>
<evidence type="ECO:0008006" key="13">
    <source>
        <dbReference type="Google" id="ProtNLM"/>
    </source>
</evidence>
<keyword evidence="7 9" id="KW-0472">Membrane</keyword>
<evidence type="ECO:0000256" key="5">
    <source>
        <dbReference type="ARBA" id="ARBA00022989"/>
    </source>
</evidence>
<dbReference type="GeneID" id="27363453"/>
<dbReference type="GO" id="GO:0005774">
    <property type="term" value="C:vacuolar membrane"/>
    <property type="evidence" value="ECO:0007669"/>
    <property type="project" value="TreeGrafter"/>
</dbReference>
<dbReference type="AlphaFoldDB" id="A0A0D2CZD3"/>
<feature type="signal peptide" evidence="10">
    <location>
        <begin position="1"/>
        <end position="32"/>
    </location>
</feature>
<protein>
    <recommendedName>
        <fullName evidence="13">Major facilitator superfamily (MFS) profile domain-containing protein</fullName>
    </recommendedName>
</protein>